<evidence type="ECO:0000256" key="5">
    <source>
        <dbReference type="ARBA" id="ARBA00023136"/>
    </source>
</evidence>
<dbReference type="Gene3D" id="3.20.20.450">
    <property type="entry name" value="EAL domain"/>
    <property type="match status" value="1"/>
</dbReference>
<dbReference type="InterPro" id="IPR001633">
    <property type="entry name" value="EAL_dom"/>
</dbReference>
<dbReference type="SUPFAM" id="SSF141868">
    <property type="entry name" value="EAL domain-like"/>
    <property type="match status" value="1"/>
</dbReference>
<dbReference type="InterPro" id="IPR043128">
    <property type="entry name" value="Rev_trsase/Diguanyl_cyclase"/>
</dbReference>
<evidence type="ECO:0000256" key="3">
    <source>
        <dbReference type="ARBA" id="ARBA00022692"/>
    </source>
</evidence>
<feature type="transmembrane region" description="Helical" evidence="6">
    <location>
        <begin position="163"/>
        <end position="182"/>
    </location>
</feature>
<dbReference type="Pfam" id="PF00563">
    <property type="entry name" value="EAL"/>
    <property type="match status" value="1"/>
</dbReference>
<dbReference type="SMART" id="SM00267">
    <property type="entry name" value="GGDEF"/>
    <property type="match status" value="1"/>
</dbReference>
<dbReference type="InterPro" id="IPR000160">
    <property type="entry name" value="GGDEF_dom"/>
</dbReference>
<evidence type="ECO:0000256" key="2">
    <source>
        <dbReference type="ARBA" id="ARBA00022475"/>
    </source>
</evidence>
<feature type="domain" description="EAL" evidence="7">
    <location>
        <begin position="377"/>
        <end position="626"/>
    </location>
</feature>
<dbReference type="RefSeq" id="WP_239796400.1">
    <property type="nucleotide sequence ID" value="NZ_OU912926.1"/>
</dbReference>
<dbReference type="NCBIfam" id="TIGR00254">
    <property type="entry name" value="GGDEF"/>
    <property type="match status" value="1"/>
</dbReference>
<keyword evidence="5 6" id="KW-0472">Membrane</keyword>
<dbReference type="CDD" id="cd01948">
    <property type="entry name" value="EAL"/>
    <property type="match status" value="1"/>
</dbReference>
<dbReference type="InterPro" id="IPR052155">
    <property type="entry name" value="Biofilm_reg_signaling"/>
</dbReference>
<organism evidence="9 10">
    <name type="scientific">Candidatus Nitrotoga arctica</name>
    <dbReference type="NCBI Taxonomy" id="453162"/>
    <lineage>
        <taxon>Bacteria</taxon>
        <taxon>Pseudomonadati</taxon>
        <taxon>Pseudomonadota</taxon>
        <taxon>Betaproteobacteria</taxon>
        <taxon>Nitrosomonadales</taxon>
        <taxon>Gallionellaceae</taxon>
        <taxon>Candidatus Nitrotoga</taxon>
    </lineage>
</organism>
<dbReference type="EMBL" id="OU912926">
    <property type="protein sequence ID" value="CAG9932480.1"/>
    <property type="molecule type" value="Genomic_DNA"/>
</dbReference>
<feature type="transmembrane region" description="Helical" evidence="6">
    <location>
        <begin position="93"/>
        <end position="120"/>
    </location>
</feature>
<dbReference type="InterPro" id="IPR029787">
    <property type="entry name" value="Nucleotide_cyclase"/>
</dbReference>
<sequence length="626" mass="68766">MIFFELIQNIALLVALAAVFQVIISRAGKRALTHTALIGFLFGAVGVFGMMSPIQYAPGIILDGRSIILAVAGLIGGPLVALISVFITGAYRIWLGGVGTLVGIAVVIASAGMGVLFHYIRKRSRNYLGALPLLGFGFLVHIVMLAIFMLLPDQIGLKIINEAGLIMLVFYPTATMLVCLLFQDYEAKEKARNDLEYLAYYDTLTGLPNRLLLIEKLNQSLSTCKQSGHESALIIFNLDRFKTLNNARGYFTGDILLRAVADRLSTVLETGDILARLSVDEFAILVQRTEKYSKIIASHAQGLADKIHIALKFPFHVGSDEISITSSLGIALFPQNSDDTIGDVLRRVNTAMHRAKKNGGNQSIVIDQSMTNMAEHCFQIERELRKAILDGELKLYLQSKVNASGIIVGAEALVRWQHSERGLIPPVSFIPIAEETDLIVDIGVWVLTEVCKIIALDGIVGRSIKLSVNISPRHFRQPGFVTSVRRILANTGADASCLIFEITEGLMIDNVSDVVAKMIELTSLGIHFSIDDFGTGYSSLTYLKRLPIHELKIDKTFVQDAPTDSDDAALIESILAIAKHMKLDVVAEGVETHEQVAFLKARAEMFYQGYLFGKPEPSHIWLKRLS</sequence>
<feature type="transmembrane region" description="Helical" evidence="6">
    <location>
        <begin position="35"/>
        <end position="54"/>
    </location>
</feature>
<evidence type="ECO:0000256" key="4">
    <source>
        <dbReference type="ARBA" id="ARBA00022989"/>
    </source>
</evidence>
<dbReference type="PROSITE" id="PS50887">
    <property type="entry name" value="GGDEF"/>
    <property type="match status" value="1"/>
</dbReference>
<keyword evidence="9" id="KW-0808">Transferase</keyword>
<evidence type="ECO:0000313" key="10">
    <source>
        <dbReference type="Proteomes" id="UP000839052"/>
    </source>
</evidence>
<evidence type="ECO:0000313" key="9">
    <source>
        <dbReference type="EMBL" id="CAG9932480.1"/>
    </source>
</evidence>
<protein>
    <submittedName>
        <fullName evidence="9">Diguanylate cyclase</fullName>
        <ecNumber evidence="9">2.7.7.65</ecNumber>
    </submittedName>
</protein>
<gene>
    <name evidence="9" type="ORF">NTG6680_1227</name>
</gene>
<evidence type="ECO:0000259" key="7">
    <source>
        <dbReference type="PROSITE" id="PS50883"/>
    </source>
</evidence>
<dbReference type="Pfam" id="PF07694">
    <property type="entry name" value="5TM-5TMR_LYT"/>
    <property type="match status" value="1"/>
</dbReference>
<dbReference type="Gene3D" id="3.30.70.270">
    <property type="match status" value="1"/>
</dbReference>
<proteinExistence type="predicted"/>
<feature type="transmembrane region" description="Helical" evidence="6">
    <location>
        <begin position="66"/>
        <end position="87"/>
    </location>
</feature>
<keyword evidence="2" id="KW-1003">Cell membrane</keyword>
<evidence type="ECO:0000259" key="8">
    <source>
        <dbReference type="PROSITE" id="PS50887"/>
    </source>
</evidence>
<dbReference type="PROSITE" id="PS50883">
    <property type="entry name" value="EAL"/>
    <property type="match status" value="1"/>
</dbReference>
<keyword evidence="10" id="KW-1185">Reference proteome</keyword>
<reference evidence="9 10" key="1">
    <citation type="submission" date="2021-10" db="EMBL/GenBank/DDBJ databases">
        <authorList>
            <person name="Koch H."/>
        </authorList>
    </citation>
    <scope>NUCLEOTIDE SEQUENCE [LARGE SCALE GENOMIC DNA]</scope>
    <source>
        <strain evidence="9">6680</strain>
    </source>
</reference>
<dbReference type="CDD" id="cd01949">
    <property type="entry name" value="GGDEF"/>
    <property type="match status" value="1"/>
</dbReference>
<dbReference type="PANTHER" id="PTHR44757:SF2">
    <property type="entry name" value="BIOFILM ARCHITECTURE MAINTENANCE PROTEIN MBAA"/>
    <property type="match status" value="1"/>
</dbReference>
<dbReference type="SMART" id="SM00052">
    <property type="entry name" value="EAL"/>
    <property type="match status" value="1"/>
</dbReference>
<keyword evidence="4 6" id="KW-1133">Transmembrane helix</keyword>
<name>A0ABN8AIC6_9PROT</name>
<accession>A0ABN8AIC6</accession>
<keyword evidence="9" id="KW-0548">Nucleotidyltransferase</keyword>
<dbReference type="SUPFAM" id="SSF55073">
    <property type="entry name" value="Nucleotide cyclase"/>
    <property type="match status" value="1"/>
</dbReference>
<evidence type="ECO:0000256" key="6">
    <source>
        <dbReference type="SAM" id="Phobius"/>
    </source>
</evidence>
<dbReference type="InterPro" id="IPR035919">
    <property type="entry name" value="EAL_sf"/>
</dbReference>
<dbReference type="InterPro" id="IPR011620">
    <property type="entry name" value="Sig_transdc_His_kinase_LytS_TM"/>
</dbReference>
<dbReference type="Pfam" id="PF00990">
    <property type="entry name" value="GGDEF"/>
    <property type="match status" value="1"/>
</dbReference>
<feature type="transmembrane region" description="Helical" evidence="6">
    <location>
        <begin position="127"/>
        <end position="151"/>
    </location>
</feature>
<keyword evidence="3 6" id="KW-0812">Transmembrane</keyword>
<dbReference type="EC" id="2.7.7.65" evidence="9"/>
<dbReference type="PANTHER" id="PTHR44757">
    <property type="entry name" value="DIGUANYLATE CYCLASE DGCP"/>
    <property type="match status" value="1"/>
</dbReference>
<evidence type="ECO:0000256" key="1">
    <source>
        <dbReference type="ARBA" id="ARBA00004651"/>
    </source>
</evidence>
<comment type="subcellular location">
    <subcellularLocation>
        <location evidence="1">Cell membrane</location>
        <topology evidence="1">Multi-pass membrane protein</topology>
    </subcellularLocation>
</comment>
<dbReference type="GO" id="GO:0052621">
    <property type="term" value="F:diguanylate cyclase activity"/>
    <property type="evidence" value="ECO:0007669"/>
    <property type="project" value="UniProtKB-EC"/>
</dbReference>
<dbReference type="Proteomes" id="UP000839052">
    <property type="component" value="Chromosome"/>
</dbReference>
<feature type="domain" description="GGDEF" evidence="8">
    <location>
        <begin position="229"/>
        <end position="368"/>
    </location>
</feature>